<name>A0A1G6GJJ2_9GAMM</name>
<dbReference type="PANTHER" id="PTHR36919">
    <property type="entry name" value="BLR1215 PROTEIN"/>
    <property type="match status" value="1"/>
</dbReference>
<feature type="signal peptide" evidence="1">
    <location>
        <begin position="1"/>
        <end position="44"/>
    </location>
</feature>
<evidence type="ECO:0000313" key="4">
    <source>
        <dbReference type="Proteomes" id="UP000242317"/>
    </source>
</evidence>
<feature type="chain" id="PRO_5017394061" description="DUF2147 domain-containing protein" evidence="1">
    <location>
        <begin position="45"/>
        <end position="176"/>
    </location>
</feature>
<sequence>MYLIFYDAVMDDVMDREMMTKIFLKKVNSMVLCTGLCFSSFTYAADTVGTWKTIDDKSGFARAKVKISEESDGTFSGKIIEVFPIPQQSAEHIPEKCLRCTGELKNKPIIGLNVIKNFKLNPKKTSEYIGGSVVDPISGNIYKGKIRLSRNQNRITLRGYVGTSILGRSQTWIRSE</sequence>
<dbReference type="InterPro" id="IPR019223">
    <property type="entry name" value="DUF2147"/>
</dbReference>
<dbReference type="AlphaFoldDB" id="A0A1G6GJJ2"/>
<gene>
    <name evidence="3" type="ORF">SAMN05421749_10159</name>
</gene>
<dbReference type="Proteomes" id="UP000242317">
    <property type="component" value="Unassembled WGS sequence"/>
</dbReference>
<reference evidence="4" key="1">
    <citation type="submission" date="2016-09" db="EMBL/GenBank/DDBJ databases">
        <authorList>
            <person name="Varghese N."/>
            <person name="Submissions S."/>
        </authorList>
    </citation>
    <scope>NUCLEOTIDE SEQUENCE [LARGE SCALE GENOMIC DNA]</scope>
    <source>
        <strain evidence="4">ANC 3699</strain>
    </source>
</reference>
<keyword evidence="1" id="KW-0732">Signal</keyword>
<proteinExistence type="predicted"/>
<organism evidence="3 4">
    <name type="scientific">Acinetobacter marinus</name>
    <dbReference type="NCBI Taxonomy" id="281375"/>
    <lineage>
        <taxon>Bacteria</taxon>
        <taxon>Pseudomonadati</taxon>
        <taxon>Pseudomonadota</taxon>
        <taxon>Gammaproteobacteria</taxon>
        <taxon>Moraxellales</taxon>
        <taxon>Moraxellaceae</taxon>
        <taxon>Acinetobacter</taxon>
    </lineage>
</organism>
<evidence type="ECO:0000313" key="3">
    <source>
        <dbReference type="EMBL" id="SDB82110.1"/>
    </source>
</evidence>
<keyword evidence="4" id="KW-1185">Reference proteome</keyword>
<accession>A0A1G6GJJ2</accession>
<dbReference type="Pfam" id="PF09917">
    <property type="entry name" value="DUF2147"/>
    <property type="match status" value="1"/>
</dbReference>
<feature type="domain" description="DUF2147" evidence="2">
    <location>
        <begin position="49"/>
        <end position="174"/>
    </location>
</feature>
<dbReference type="PANTHER" id="PTHR36919:SF3">
    <property type="entry name" value="BLL5882 PROTEIN"/>
    <property type="match status" value="1"/>
</dbReference>
<evidence type="ECO:0000256" key="1">
    <source>
        <dbReference type="SAM" id="SignalP"/>
    </source>
</evidence>
<dbReference type="EMBL" id="FMYK01000001">
    <property type="protein sequence ID" value="SDB82110.1"/>
    <property type="molecule type" value="Genomic_DNA"/>
</dbReference>
<protein>
    <recommendedName>
        <fullName evidence="2">DUF2147 domain-containing protein</fullName>
    </recommendedName>
</protein>
<dbReference type="Gene3D" id="2.40.128.520">
    <property type="match status" value="1"/>
</dbReference>
<evidence type="ECO:0000259" key="2">
    <source>
        <dbReference type="Pfam" id="PF09917"/>
    </source>
</evidence>